<evidence type="ECO:0000259" key="7">
    <source>
        <dbReference type="Pfam" id="PF02492"/>
    </source>
</evidence>
<dbReference type="Pfam" id="PF02492">
    <property type="entry name" value="cobW"/>
    <property type="match status" value="1"/>
</dbReference>
<dbReference type="eggNOG" id="COG0523">
    <property type="taxonomic scope" value="Bacteria"/>
</dbReference>
<reference evidence="10" key="1">
    <citation type="journal article" date="2010" name="Stand. Genomic Sci.">
        <title>Complete genome sequence of Thermocrinis albus type strain (HI 11/12T).</title>
        <authorList>
            <person name="Wirth R."/>
            <person name="Sikorski J."/>
            <person name="Brambilla E."/>
            <person name="Misra M."/>
            <person name="Lapidus A."/>
            <person name="Copeland A."/>
            <person name="Nolan M."/>
            <person name="Lucas S."/>
            <person name="Chen F."/>
            <person name="Tice H."/>
            <person name="Cheng J.F."/>
            <person name="Han C."/>
            <person name="Detter J.C."/>
            <person name="Tapia R."/>
            <person name="Bruce D."/>
            <person name="Goodwin L."/>
            <person name="Pitluck S."/>
            <person name="Pati A."/>
            <person name="Anderson I."/>
            <person name="Ivanova N."/>
            <person name="Mavromatis K."/>
            <person name="Mikhailova N."/>
            <person name="Chen A."/>
            <person name="Palaniappan K."/>
            <person name="Bilek Y."/>
            <person name="Hader T."/>
            <person name="Land M."/>
            <person name="Hauser L."/>
            <person name="Chang Y.J."/>
            <person name="Jeffries C.D."/>
            <person name="Tindall B.J."/>
            <person name="Rohde M."/>
            <person name="Goker M."/>
            <person name="Bristow J."/>
            <person name="Eisen J.A."/>
            <person name="Markowitz V."/>
            <person name="Hugenholtz P."/>
            <person name="Kyrpides N.C."/>
            <person name="Klenk H.P."/>
        </authorList>
    </citation>
    <scope>NUCLEOTIDE SEQUENCE [LARGE SCALE GENOMIC DNA]</scope>
    <source>
        <strain evidence="10">DSM 14484 / JCM 11386 / HI 11/12</strain>
    </source>
</reference>
<keyword evidence="10" id="KW-1185">Reference proteome</keyword>
<dbReference type="InterPro" id="IPR003495">
    <property type="entry name" value="CobW/HypB/UreG_nucleotide-bd"/>
</dbReference>
<keyword evidence="2" id="KW-0378">Hydrolase</keyword>
<evidence type="ECO:0000259" key="8">
    <source>
        <dbReference type="Pfam" id="PF07683"/>
    </source>
</evidence>
<dbReference type="GO" id="GO:0000166">
    <property type="term" value="F:nucleotide binding"/>
    <property type="evidence" value="ECO:0007669"/>
    <property type="project" value="UniProtKB-KW"/>
</dbReference>
<dbReference type="STRING" id="638303.Thal_0658"/>
<protein>
    <submittedName>
        <fullName evidence="9">Cobalamin synthesis protein P47K</fullName>
    </submittedName>
</protein>
<dbReference type="Gene3D" id="3.30.1220.10">
    <property type="entry name" value="CobW-like, C-terminal domain"/>
    <property type="match status" value="1"/>
</dbReference>
<name>D3SQ54_THEAH</name>
<organism evidence="9 10">
    <name type="scientific">Thermocrinis albus (strain DSM 14484 / JCM 11386 / HI 11/12)</name>
    <dbReference type="NCBI Taxonomy" id="638303"/>
    <lineage>
        <taxon>Bacteria</taxon>
        <taxon>Pseudomonadati</taxon>
        <taxon>Aquificota</taxon>
        <taxon>Aquificia</taxon>
        <taxon>Aquificales</taxon>
        <taxon>Aquificaceae</taxon>
        <taxon>Thermocrinis</taxon>
    </lineage>
</organism>
<accession>D3SQ54</accession>
<dbReference type="Gene3D" id="3.40.50.300">
    <property type="entry name" value="P-loop containing nucleotide triphosphate hydrolases"/>
    <property type="match status" value="1"/>
</dbReference>
<proteinExistence type="inferred from homology"/>
<keyword evidence="1" id="KW-0547">Nucleotide-binding</keyword>
<comment type="catalytic activity">
    <reaction evidence="6">
        <text>GTP + H2O = GDP + phosphate + H(+)</text>
        <dbReference type="Rhea" id="RHEA:19669"/>
        <dbReference type="ChEBI" id="CHEBI:15377"/>
        <dbReference type="ChEBI" id="CHEBI:15378"/>
        <dbReference type="ChEBI" id="CHEBI:37565"/>
        <dbReference type="ChEBI" id="CHEBI:43474"/>
        <dbReference type="ChEBI" id="CHEBI:58189"/>
    </reaction>
    <physiologicalReaction direction="left-to-right" evidence="6">
        <dbReference type="Rhea" id="RHEA:19670"/>
    </physiologicalReaction>
</comment>
<dbReference type="InterPro" id="IPR027417">
    <property type="entry name" value="P-loop_NTPase"/>
</dbReference>
<keyword evidence="3" id="KW-0143">Chaperone</keyword>
<feature type="domain" description="CobW C-terminal" evidence="8">
    <location>
        <begin position="228"/>
        <end position="297"/>
    </location>
</feature>
<dbReference type="PANTHER" id="PTHR13748">
    <property type="entry name" value="COBW-RELATED"/>
    <property type="match status" value="1"/>
</dbReference>
<dbReference type="InterPro" id="IPR011629">
    <property type="entry name" value="CobW-like_C"/>
</dbReference>
<dbReference type="CDD" id="cd03112">
    <property type="entry name" value="CobW-like"/>
    <property type="match status" value="1"/>
</dbReference>
<comment type="similarity">
    <text evidence="4">Belongs to the SIMIBI class G3E GTPase family. ZNG1 subfamily.</text>
</comment>
<dbReference type="EMBL" id="CP001931">
    <property type="protein sequence ID" value="ADC89291.1"/>
    <property type="molecule type" value="Genomic_DNA"/>
</dbReference>
<feature type="domain" description="CobW/HypB/UreG nucleotide-binding" evidence="7">
    <location>
        <begin position="3"/>
        <end position="171"/>
    </location>
</feature>
<evidence type="ECO:0000256" key="1">
    <source>
        <dbReference type="ARBA" id="ARBA00022741"/>
    </source>
</evidence>
<evidence type="ECO:0000313" key="10">
    <source>
        <dbReference type="Proteomes" id="UP000002043"/>
    </source>
</evidence>
<dbReference type="InterPro" id="IPR051316">
    <property type="entry name" value="Zinc-reg_GTPase_activator"/>
</dbReference>
<gene>
    <name evidence="9" type="ordered locus">Thal_0658</name>
</gene>
<dbReference type="Pfam" id="PF07683">
    <property type="entry name" value="CobW_C"/>
    <property type="match status" value="1"/>
</dbReference>
<dbReference type="GO" id="GO:0005737">
    <property type="term" value="C:cytoplasm"/>
    <property type="evidence" value="ECO:0007669"/>
    <property type="project" value="TreeGrafter"/>
</dbReference>
<dbReference type="GO" id="GO:0016787">
    <property type="term" value="F:hydrolase activity"/>
    <property type="evidence" value="ECO:0007669"/>
    <property type="project" value="UniProtKB-KW"/>
</dbReference>
<evidence type="ECO:0000256" key="4">
    <source>
        <dbReference type="ARBA" id="ARBA00034320"/>
    </source>
</evidence>
<dbReference type="KEGG" id="tal:Thal_0658"/>
<dbReference type="RefSeq" id="WP_012991698.1">
    <property type="nucleotide sequence ID" value="NC_013894.1"/>
</dbReference>
<dbReference type="HOGENOM" id="CLU_017452_1_4_0"/>
<evidence type="ECO:0000256" key="2">
    <source>
        <dbReference type="ARBA" id="ARBA00022801"/>
    </source>
</evidence>
<dbReference type="SUPFAM" id="SSF90002">
    <property type="entry name" value="Hypothetical protein YjiA, C-terminal domain"/>
    <property type="match status" value="1"/>
</dbReference>
<comment type="function">
    <text evidence="5">Zinc chaperone that directly transfers zinc cofactor to target proteins, thereby activating them. Zinc is transferred from the CXCC motif in the GTPase domain to the zinc binding site in target proteins in a process requiring GTP hydrolysis.</text>
</comment>
<dbReference type="InterPro" id="IPR036627">
    <property type="entry name" value="CobW-likC_sf"/>
</dbReference>
<sequence length="302" mass="33720">MLPAFVVTGFLGSGKTTLLVRAAREHFGGKRVAVLVNEIGEVGVDGKVLQNVYSSVVELAEGCICCSLHAEFEKGIKEIREKYDPEVLLVETSGAAEPFPVMLSLQSLGCSIEGVICVVDAKNFEKYKNESTARYQIGGSNIVVINKVDLVDAQRCDELEKEIKKIWEEYSIRNVFTGERIFSYLRVYRTSFGQLPAEVFEGIFVLDDLSKYTQPSPAHQHQHRVAEQVIQFPQPLEYDKLVDLLKNLPADVIRVKGIVRIANMKNPVIVNYAFGLWDIGEEIPSYRGSSFLVFIKRGGVQA</sequence>
<evidence type="ECO:0000256" key="5">
    <source>
        <dbReference type="ARBA" id="ARBA00045658"/>
    </source>
</evidence>
<dbReference type="AlphaFoldDB" id="D3SQ54"/>
<evidence type="ECO:0000313" key="9">
    <source>
        <dbReference type="EMBL" id="ADC89291.1"/>
    </source>
</evidence>
<dbReference type="Proteomes" id="UP000002043">
    <property type="component" value="Chromosome"/>
</dbReference>
<evidence type="ECO:0000256" key="6">
    <source>
        <dbReference type="ARBA" id="ARBA00049117"/>
    </source>
</evidence>
<dbReference type="SUPFAM" id="SSF52540">
    <property type="entry name" value="P-loop containing nucleoside triphosphate hydrolases"/>
    <property type="match status" value="1"/>
</dbReference>
<dbReference type="OrthoDB" id="9808822at2"/>
<dbReference type="PANTHER" id="PTHR13748:SF62">
    <property type="entry name" value="COBW DOMAIN-CONTAINING PROTEIN"/>
    <property type="match status" value="1"/>
</dbReference>
<evidence type="ECO:0000256" key="3">
    <source>
        <dbReference type="ARBA" id="ARBA00023186"/>
    </source>
</evidence>